<feature type="region of interest" description="Disordered" evidence="1">
    <location>
        <begin position="23"/>
        <end position="53"/>
    </location>
</feature>
<sequence length="138" mass="15779">MGKVNLTMCEYFTISNHSSVVEKRLGKAKASENAERRKEEDEEEKRKKKEENFANKRSRTVFDQFFQNLEGLNSCSSLHFQLPPNFFTPPVLHLISSTACSSTSTACSSTPPPNFFDCRQLHVDGLQLNSLQLHFDYL</sequence>
<proteinExistence type="predicted"/>
<name>A0AAE0E0X0_9ROSI</name>
<dbReference type="EMBL" id="JANJYJ010000007">
    <property type="protein sequence ID" value="KAK3198762.1"/>
    <property type="molecule type" value="Genomic_DNA"/>
</dbReference>
<organism evidence="2 3">
    <name type="scientific">Dipteronia sinensis</name>
    <dbReference type="NCBI Taxonomy" id="43782"/>
    <lineage>
        <taxon>Eukaryota</taxon>
        <taxon>Viridiplantae</taxon>
        <taxon>Streptophyta</taxon>
        <taxon>Embryophyta</taxon>
        <taxon>Tracheophyta</taxon>
        <taxon>Spermatophyta</taxon>
        <taxon>Magnoliopsida</taxon>
        <taxon>eudicotyledons</taxon>
        <taxon>Gunneridae</taxon>
        <taxon>Pentapetalae</taxon>
        <taxon>rosids</taxon>
        <taxon>malvids</taxon>
        <taxon>Sapindales</taxon>
        <taxon>Sapindaceae</taxon>
        <taxon>Hippocastanoideae</taxon>
        <taxon>Acereae</taxon>
        <taxon>Dipteronia</taxon>
    </lineage>
</organism>
<feature type="non-terminal residue" evidence="2">
    <location>
        <position position="1"/>
    </location>
</feature>
<evidence type="ECO:0000313" key="2">
    <source>
        <dbReference type="EMBL" id="KAK3198762.1"/>
    </source>
</evidence>
<gene>
    <name evidence="2" type="ORF">Dsin_022177</name>
</gene>
<evidence type="ECO:0000313" key="3">
    <source>
        <dbReference type="Proteomes" id="UP001281410"/>
    </source>
</evidence>
<comment type="caution">
    <text evidence="2">The sequence shown here is derived from an EMBL/GenBank/DDBJ whole genome shotgun (WGS) entry which is preliminary data.</text>
</comment>
<feature type="compositionally biased region" description="Basic and acidic residues" evidence="1">
    <location>
        <begin position="23"/>
        <end position="39"/>
    </location>
</feature>
<protein>
    <submittedName>
        <fullName evidence="2">Uncharacterized protein</fullName>
    </submittedName>
</protein>
<evidence type="ECO:0000256" key="1">
    <source>
        <dbReference type="SAM" id="MobiDB-lite"/>
    </source>
</evidence>
<accession>A0AAE0E0X0</accession>
<reference evidence="2" key="1">
    <citation type="journal article" date="2023" name="Plant J.">
        <title>Genome sequences and population genomics provide insights into the demographic history, inbreeding, and mutation load of two 'living fossil' tree species of Dipteronia.</title>
        <authorList>
            <person name="Feng Y."/>
            <person name="Comes H.P."/>
            <person name="Chen J."/>
            <person name="Zhu S."/>
            <person name="Lu R."/>
            <person name="Zhang X."/>
            <person name="Li P."/>
            <person name="Qiu J."/>
            <person name="Olsen K.M."/>
            <person name="Qiu Y."/>
        </authorList>
    </citation>
    <scope>NUCLEOTIDE SEQUENCE</scope>
    <source>
        <strain evidence="2">NBL</strain>
    </source>
</reference>
<dbReference type="AlphaFoldDB" id="A0AAE0E0X0"/>
<dbReference type="Proteomes" id="UP001281410">
    <property type="component" value="Unassembled WGS sequence"/>
</dbReference>
<keyword evidence="3" id="KW-1185">Reference proteome</keyword>